<keyword evidence="1" id="KW-0732">Signal</keyword>
<evidence type="ECO:0000256" key="1">
    <source>
        <dbReference type="SAM" id="SignalP"/>
    </source>
</evidence>
<dbReference type="EMBL" id="CAXHTA020000012">
    <property type="protein sequence ID" value="CAL5225659.1"/>
    <property type="molecule type" value="Genomic_DNA"/>
</dbReference>
<comment type="caution">
    <text evidence="2">The sequence shown here is derived from an EMBL/GenBank/DDBJ whole genome shotgun (WGS) entry which is preliminary data.</text>
</comment>
<reference evidence="2 3" key="1">
    <citation type="submission" date="2024-06" db="EMBL/GenBank/DDBJ databases">
        <authorList>
            <person name="Kraege A."/>
            <person name="Thomma B."/>
        </authorList>
    </citation>
    <scope>NUCLEOTIDE SEQUENCE [LARGE SCALE GENOMIC DNA]</scope>
</reference>
<accession>A0ABP1G2X8</accession>
<evidence type="ECO:0000313" key="3">
    <source>
        <dbReference type="Proteomes" id="UP001497392"/>
    </source>
</evidence>
<proteinExistence type="predicted"/>
<feature type="signal peptide" evidence="1">
    <location>
        <begin position="1"/>
        <end position="20"/>
    </location>
</feature>
<name>A0ABP1G2X8_9CHLO</name>
<keyword evidence="3" id="KW-1185">Reference proteome</keyword>
<evidence type="ECO:0000313" key="2">
    <source>
        <dbReference type="EMBL" id="CAL5225659.1"/>
    </source>
</evidence>
<dbReference type="Proteomes" id="UP001497392">
    <property type="component" value="Unassembled WGS sequence"/>
</dbReference>
<sequence>MKTNVALVALVASLLTIAAGRQLLQSGTARVTFFDNGNYSGGGQAFSTDVPATGCGSCENLNFVRTNSWESYTSNAGTIIHLYDGHFCTGKDSGPLPAKEGKITGSLSDSVDSFRVCASET</sequence>
<organism evidence="2 3">
    <name type="scientific">Coccomyxa viridis</name>
    <dbReference type="NCBI Taxonomy" id="1274662"/>
    <lineage>
        <taxon>Eukaryota</taxon>
        <taxon>Viridiplantae</taxon>
        <taxon>Chlorophyta</taxon>
        <taxon>core chlorophytes</taxon>
        <taxon>Trebouxiophyceae</taxon>
        <taxon>Trebouxiophyceae incertae sedis</taxon>
        <taxon>Coccomyxaceae</taxon>
        <taxon>Coccomyxa</taxon>
    </lineage>
</organism>
<protein>
    <submittedName>
        <fullName evidence="2">G8518 protein</fullName>
    </submittedName>
</protein>
<feature type="chain" id="PRO_5047396803" evidence="1">
    <location>
        <begin position="21"/>
        <end position="121"/>
    </location>
</feature>
<gene>
    <name evidence="2" type="primary">g8518</name>
    <name evidence="2" type="ORF">VP750_LOCUS7318</name>
</gene>